<evidence type="ECO:0000256" key="7">
    <source>
        <dbReference type="ARBA" id="ARBA00023163"/>
    </source>
</evidence>
<keyword evidence="6" id="KW-0805">Transcription regulation</keyword>
<dbReference type="Gene3D" id="3.30.40.10">
    <property type="entry name" value="Zinc/RING finger domain, C3HC4 (zinc finger)"/>
    <property type="match status" value="2"/>
</dbReference>
<keyword evidence="13" id="KW-1185">Reference proteome</keyword>
<dbReference type="STRING" id="658196.A0A397T8D4"/>
<dbReference type="Proteomes" id="UP000265703">
    <property type="component" value="Unassembled WGS sequence"/>
</dbReference>
<evidence type="ECO:0000313" key="13">
    <source>
        <dbReference type="Proteomes" id="UP000265703"/>
    </source>
</evidence>
<sequence length="971" mass="109374">MGCFFLSRSRRSVSKSRSTFITTSLINLYIVVKEAKPKRNARSKLAPIPRQTRSAARKGNKQAPVSALTLPIETEQVETPQTITDTTATDSNMDMDIDHPSQGNQPTPQPRLRIRYTVNPEPSQSTATVITPIKRKPGRPRKHPESTNHPINTPISTKRKKKADDGGVTKRRKKMKDDPDTKRRKKLEVSSKQAINGDATLRSKQTDENNVEIKSMITTQPMEADEAEGGNNNDEDDGKIDEKGEQKITKDGELLGGRKFKVQVFQLPSRGNTWYMLSMDPAKLLGFRDSYLFFLRNPTLKRIHATDQERDYLITHGFLPSNFRSRAITLVSARATYKLFGSKIIVGGKRRRDDYYESTIRFNDDDLSDKGEASGADNASNILSRRVYLGSKPRKIVNKTNWMYQTALSTRDYNTRLKIHRKEKPRFYDPHTNTDQVPQATQPTCIRVEALSQPRVLPLSSDITIATKDPVIHFETIPHNPFGTLNPEVLEVLPPEIRQIVDSIKKEEKARQIHEDKYPIALMDGQLQYSYPIHRTRFGQDLPRVLRHPSATHQESAPQPVMSHDVNENSYEQRYYYTPDPTNNMMNRFQYTTGKAPPQYICGVLTATTGQPCKRGVSFEGDRCMYHKGHPRDPINVEATSDRNALERTKPVMISSGPVRLPNDVATSSYAVVPPTPNVAQPLPVLPENSCAICFSVTAPDTVVPHTGAPCSKEYKSKCANCLRKYHPLCLGLTTPRPIIAMEGYPWLCNDCKSCVVCHSSEDESTLLICDDCDRGWHLDCSDPKVTEVPQGPWLCSLCARCNSCGEKAISLNDAANNYHHAEATSELTKYPIYLATICNKCNFNFSEDRFCPMCLKTYSEDGEENEDDKEMICCDVCDRWIHIKCDEDITSEKYQELVENTEANYKCPLCDGRIAPMDQGNEKQKAALSTGQPSAVPVARIAGGRMIRGIAEFKEKKVAVPEIQGWNSQM</sequence>
<evidence type="ECO:0000259" key="11">
    <source>
        <dbReference type="PROSITE" id="PS50016"/>
    </source>
</evidence>
<dbReference type="Pfam" id="PF00628">
    <property type="entry name" value="PHD"/>
    <property type="match status" value="1"/>
</dbReference>
<feature type="compositionally biased region" description="Polar residues" evidence="10">
    <location>
        <begin position="120"/>
        <end position="129"/>
    </location>
</feature>
<evidence type="ECO:0000256" key="8">
    <source>
        <dbReference type="ARBA" id="ARBA00023242"/>
    </source>
</evidence>
<feature type="domain" description="PHD-type" evidence="11">
    <location>
        <begin position="752"/>
        <end position="802"/>
    </location>
</feature>
<evidence type="ECO:0000313" key="12">
    <source>
        <dbReference type="EMBL" id="RIA94490.1"/>
    </source>
</evidence>
<evidence type="ECO:0000256" key="4">
    <source>
        <dbReference type="ARBA" id="ARBA00022771"/>
    </source>
</evidence>
<dbReference type="SUPFAM" id="SSF57903">
    <property type="entry name" value="FYVE/PHD zinc finger"/>
    <property type="match status" value="2"/>
</dbReference>
<evidence type="ECO:0000256" key="2">
    <source>
        <dbReference type="ARBA" id="ARBA00022723"/>
    </source>
</evidence>
<evidence type="ECO:0000256" key="6">
    <source>
        <dbReference type="ARBA" id="ARBA00023015"/>
    </source>
</evidence>
<keyword evidence="3" id="KW-0677">Repeat</keyword>
<dbReference type="InterPro" id="IPR011011">
    <property type="entry name" value="Znf_FYVE_PHD"/>
</dbReference>
<dbReference type="InterPro" id="IPR013083">
    <property type="entry name" value="Znf_RING/FYVE/PHD"/>
</dbReference>
<dbReference type="GO" id="GO:0008270">
    <property type="term" value="F:zinc ion binding"/>
    <property type="evidence" value="ECO:0007669"/>
    <property type="project" value="UniProtKB-KW"/>
</dbReference>
<dbReference type="AlphaFoldDB" id="A0A397T8D4"/>
<evidence type="ECO:0000256" key="10">
    <source>
        <dbReference type="SAM" id="MobiDB-lite"/>
    </source>
</evidence>
<keyword evidence="5" id="KW-0862">Zinc</keyword>
<evidence type="ECO:0000256" key="9">
    <source>
        <dbReference type="PROSITE-ProRule" id="PRU00146"/>
    </source>
</evidence>
<keyword evidence="2" id="KW-0479">Metal-binding</keyword>
<accession>A0A397T8D4</accession>
<feature type="compositionally biased region" description="Basic residues" evidence="10">
    <location>
        <begin position="133"/>
        <end position="142"/>
    </location>
</feature>
<dbReference type="EMBL" id="QKYT01000080">
    <property type="protein sequence ID" value="RIA94490.1"/>
    <property type="molecule type" value="Genomic_DNA"/>
</dbReference>
<protein>
    <submittedName>
        <fullName evidence="12">Chromatin remodelling complex Rsc7/Swp82 subunit-domain-containing protein</fullName>
    </submittedName>
</protein>
<name>A0A397T8D4_9GLOM</name>
<evidence type="ECO:0000256" key="5">
    <source>
        <dbReference type="ARBA" id="ARBA00022833"/>
    </source>
</evidence>
<dbReference type="SMART" id="SM00249">
    <property type="entry name" value="PHD"/>
    <property type="match status" value="3"/>
</dbReference>
<dbReference type="PROSITE" id="PS50016">
    <property type="entry name" value="ZF_PHD_2"/>
    <property type="match status" value="2"/>
</dbReference>
<dbReference type="Pfam" id="PF08624">
    <property type="entry name" value="CRC_subunit"/>
    <property type="match status" value="1"/>
</dbReference>
<dbReference type="PANTHER" id="PTHR45888">
    <property type="entry name" value="HL01030P-RELATED"/>
    <property type="match status" value="1"/>
</dbReference>
<keyword evidence="8" id="KW-0539">Nucleus</keyword>
<feature type="domain" description="PHD-type" evidence="11">
    <location>
        <begin position="849"/>
        <end position="914"/>
    </location>
</feature>
<dbReference type="InterPro" id="IPR019787">
    <property type="entry name" value="Znf_PHD-finger"/>
</dbReference>
<comment type="caution">
    <text evidence="12">The sequence shown here is derived from an EMBL/GenBank/DDBJ whole genome shotgun (WGS) entry which is preliminary data.</text>
</comment>
<comment type="subcellular location">
    <subcellularLocation>
        <location evidence="1">Nucleus</location>
    </subcellularLocation>
</comment>
<feature type="compositionally biased region" description="Acidic residues" evidence="10">
    <location>
        <begin position="223"/>
        <end position="239"/>
    </location>
</feature>
<dbReference type="OrthoDB" id="787137at2759"/>
<proteinExistence type="predicted"/>
<dbReference type="GO" id="GO:0005634">
    <property type="term" value="C:nucleus"/>
    <property type="evidence" value="ECO:0007669"/>
    <property type="project" value="UniProtKB-SubCell"/>
</dbReference>
<reference evidence="12 13" key="1">
    <citation type="submission" date="2018-06" db="EMBL/GenBank/DDBJ databases">
        <title>Comparative genomics reveals the genomic features of Rhizophagus irregularis, R. cerebriforme, R. diaphanum and Gigaspora rosea, and their symbiotic lifestyle signature.</title>
        <authorList>
            <person name="Morin E."/>
            <person name="San Clemente H."/>
            <person name="Chen E.C.H."/>
            <person name="De La Providencia I."/>
            <person name="Hainaut M."/>
            <person name="Kuo A."/>
            <person name="Kohler A."/>
            <person name="Murat C."/>
            <person name="Tang N."/>
            <person name="Roy S."/>
            <person name="Loubradou J."/>
            <person name="Henrissat B."/>
            <person name="Grigoriev I.V."/>
            <person name="Corradi N."/>
            <person name="Roux C."/>
            <person name="Martin F.M."/>
        </authorList>
    </citation>
    <scope>NUCLEOTIDE SEQUENCE [LARGE SCALE GENOMIC DNA]</scope>
    <source>
        <strain evidence="12 13">DAOM 227022</strain>
    </source>
</reference>
<dbReference type="PANTHER" id="PTHR45888:SF4">
    <property type="entry name" value="PHD FINGER PROTEIN 10"/>
    <property type="match status" value="1"/>
</dbReference>
<dbReference type="InterPro" id="IPR013933">
    <property type="entry name" value="CRC_Rsc7/Swp82"/>
</dbReference>
<evidence type="ECO:0000256" key="1">
    <source>
        <dbReference type="ARBA" id="ARBA00004123"/>
    </source>
</evidence>
<gene>
    <name evidence="12" type="ORF">C1645_562145</name>
</gene>
<keyword evidence="4 9" id="KW-0863">Zinc-finger</keyword>
<feature type="compositionally biased region" description="Polar residues" evidence="10">
    <location>
        <begin position="147"/>
        <end position="156"/>
    </location>
</feature>
<dbReference type="InterPro" id="IPR001965">
    <property type="entry name" value="Znf_PHD"/>
</dbReference>
<organism evidence="12 13">
    <name type="scientific">Glomus cerebriforme</name>
    <dbReference type="NCBI Taxonomy" id="658196"/>
    <lineage>
        <taxon>Eukaryota</taxon>
        <taxon>Fungi</taxon>
        <taxon>Fungi incertae sedis</taxon>
        <taxon>Mucoromycota</taxon>
        <taxon>Glomeromycotina</taxon>
        <taxon>Glomeromycetes</taxon>
        <taxon>Glomerales</taxon>
        <taxon>Glomeraceae</taxon>
        <taxon>Glomus</taxon>
    </lineage>
</organism>
<evidence type="ECO:0000256" key="3">
    <source>
        <dbReference type="ARBA" id="ARBA00022737"/>
    </source>
</evidence>
<feature type="region of interest" description="Disordered" evidence="10">
    <location>
        <begin position="86"/>
        <end position="243"/>
    </location>
</feature>
<keyword evidence="7" id="KW-0804">Transcription</keyword>